<dbReference type="GO" id="GO:0003677">
    <property type="term" value="F:DNA binding"/>
    <property type="evidence" value="ECO:0007669"/>
    <property type="project" value="UniProtKB-UniRule"/>
</dbReference>
<reference evidence="6" key="2">
    <citation type="submission" date="2021-04" db="EMBL/GenBank/DDBJ databases">
        <authorList>
            <person name="Gilroy R."/>
        </authorList>
    </citation>
    <scope>NUCLEOTIDE SEQUENCE</scope>
    <source>
        <strain evidence="6">CHK160-9182</strain>
    </source>
</reference>
<dbReference type="PRINTS" id="PR00455">
    <property type="entry name" value="HTHTETR"/>
</dbReference>
<dbReference type="Gene3D" id="1.10.357.10">
    <property type="entry name" value="Tetracycline Repressor, domain 2"/>
    <property type="match status" value="1"/>
</dbReference>
<evidence type="ECO:0000256" key="4">
    <source>
        <dbReference type="PROSITE-ProRule" id="PRU00335"/>
    </source>
</evidence>
<gene>
    <name evidence="6" type="ORF">H9889_01815</name>
</gene>
<dbReference type="EMBL" id="DXHP01000041">
    <property type="protein sequence ID" value="HIW06049.1"/>
    <property type="molecule type" value="Genomic_DNA"/>
</dbReference>
<reference evidence="6" key="1">
    <citation type="journal article" date="2021" name="PeerJ">
        <title>Extensive microbial diversity within the chicken gut microbiome revealed by metagenomics and culture.</title>
        <authorList>
            <person name="Gilroy R."/>
            <person name="Ravi A."/>
            <person name="Getino M."/>
            <person name="Pursley I."/>
            <person name="Horton D.L."/>
            <person name="Alikhan N.F."/>
            <person name="Baker D."/>
            <person name="Gharbi K."/>
            <person name="Hall N."/>
            <person name="Watson M."/>
            <person name="Adriaenssens E.M."/>
            <person name="Foster-Nyarko E."/>
            <person name="Jarju S."/>
            <person name="Secka A."/>
            <person name="Antonio M."/>
            <person name="Oren A."/>
            <person name="Chaudhuri R.R."/>
            <person name="La Ragione R."/>
            <person name="Hildebrand F."/>
            <person name="Pallen M.J."/>
        </authorList>
    </citation>
    <scope>NUCLEOTIDE SEQUENCE</scope>
    <source>
        <strain evidence="6">CHK160-9182</strain>
    </source>
</reference>
<dbReference type="PANTHER" id="PTHR43479:SF11">
    <property type="entry name" value="ACREF_ENVCD OPERON REPRESSOR-RELATED"/>
    <property type="match status" value="1"/>
</dbReference>
<proteinExistence type="predicted"/>
<evidence type="ECO:0000256" key="2">
    <source>
        <dbReference type="ARBA" id="ARBA00023125"/>
    </source>
</evidence>
<feature type="DNA-binding region" description="H-T-H motif" evidence="4">
    <location>
        <begin position="37"/>
        <end position="56"/>
    </location>
</feature>
<protein>
    <submittedName>
        <fullName evidence="6">TetR/AcrR family transcriptional regulator</fullName>
    </submittedName>
</protein>
<keyword evidence="2 4" id="KW-0238">DNA-binding</keyword>
<keyword evidence="3" id="KW-0804">Transcription</keyword>
<dbReference type="InterPro" id="IPR001647">
    <property type="entry name" value="HTH_TetR"/>
</dbReference>
<dbReference type="Pfam" id="PF00440">
    <property type="entry name" value="TetR_N"/>
    <property type="match status" value="1"/>
</dbReference>
<dbReference type="SUPFAM" id="SSF46689">
    <property type="entry name" value="Homeodomain-like"/>
    <property type="match status" value="1"/>
</dbReference>
<evidence type="ECO:0000256" key="1">
    <source>
        <dbReference type="ARBA" id="ARBA00023015"/>
    </source>
</evidence>
<dbReference type="PANTHER" id="PTHR43479">
    <property type="entry name" value="ACREF/ENVCD OPERON REPRESSOR-RELATED"/>
    <property type="match status" value="1"/>
</dbReference>
<evidence type="ECO:0000313" key="7">
    <source>
        <dbReference type="Proteomes" id="UP000823934"/>
    </source>
</evidence>
<sequence>MTKTASKMPSALHLEKRQSLLDIALRCFIQNGLNQTSVNDIIHNAGIAKGTFYHYFPSKEALILELRAEYMQSFFQVIEAEMAQMPEAAWDQKLHAWFTGAAKHFAAHREMHNALFHQHHHIEDTQDREKIINYLAIFLTQGINAKAWDIESPDLVAKLMYHGMHITLDESEEQDIAALKRESDKLYRHFQRMLQP</sequence>
<accession>A0A9D1TUH6</accession>
<feature type="domain" description="HTH tetR-type" evidence="5">
    <location>
        <begin position="14"/>
        <end position="74"/>
    </location>
</feature>
<evidence type="ECO:0000259" key="5">
    <source>
        <dbReference type="PROSITE" id="PS50977"/>
    </source>
</evidence>
<name>A0A9D1TUH6_9GAMM</name>
<dbReference type="InterPro" id="IPR050624">
    <property type="entry name" value="HTH-type_Tx_Regulator"/>
</dbReference>
<dbReference type="PROSITE" id="PS01081">
    <property type="entry name" value="HTH_TETR_1"/>
    <property type="match status" value="1"/>
</dbReference>
<keyword evidence="1" id="KW-0805">Transcription regulation</keyword>
<organism evidence="6 7">
    <name type="scientific">Candidatus Ignatzschineria merdigallinarum</name>
    <dbReference type="NCBI Taxonomy" id="2838621"/>
    <lineage>
        <taxon>Bacteria</taxon>
        <taxon>Pseudomonadati</taxon>
        <taxon>Pseudomonadota</taxon>
        <taxon>Gammaproteobacteria</taxon>
        <taxon>Cardiobacteriales</taxon>
        <taxon>Ignatzschineriaceae</taxon>
        <taxon>Ignatzschineria</taxon>
    </lineage>
</organism>
<dbReference type="PROSITE" id="PS50977">
    <property type="entry name" value="HTH_TETR_2"/>
    <property type="match status" value="1"/>
</dbReference>
<evidence type="ECO:0000313" key="6">
    <source>
        <dbReference type="EMBL" id="HIW06049.1"/>
    </source>
</evidence>
<dbReference type="InterPro" id="IPR009057">
    <property type="entry name" value="Homeodomain-like_sf"/>
</dbReference>
<dbReference type="InterPro" id="IPR023772">
    <property type="entry name" value="DNA-bd_HTH_TetR-type_CS"/>
</dbReference>
<dbReference type="AlphaFoldDB" id="A0A9D1TUH6"/>
<evidence type="ECO:0000256" key="3">
    <source>
        <dbReference type="ARBA" id="ARBA00023163"/>
    </source>
</evidence>
<comment type="caution">
    <text evidence="6">The sequence shown here is derived from an EMBL/GenBank/DDBJ whole genome shotgun (WGS) entry which is preliminary data.</text>
</comment>
<dbReference type="FunFam" id="1.10.10.60:FF:000141">
    <property type="entry name" value="TetR family transcriptional regulator"/>
    <property type="match status" value="1"/>
</dbReference>
<dbReference type="Proteomes" id="UP000823934">
    <property type="component" value="Unassembled WGS sequence"/>
</dbReference>